<accession>A0A511YS46</accession>
<feature type="domain" description="Cyclic nucleotide-binding" evidence="1">
    <location>
        <begin position="31"/>
        <end position="115"/>
    </location>
</feature>
<name>A0A511YS46_9FLAO</name>
<protein>
    <submittedName>
        <fullName evidence="2">cAMP-binding protein</fullName>
    </submittedName>
</protein>
<organism evidence="2 3">
    <name type="scientific">Chryseobacterium hagamense</name>
    <dbReference type="NCBI Taxonomy" id="395935"/>
    <lineage>
        <taxon>Bacteria</taxon>
        <taxon>Pseudomonadati</taxon>
        <taxon>Bacteroidota</taxon>
        <taxon>Flavobacteriia</taxon>
        <taxon>Flavobacteriales</taxon>
        <taxon>Weeksellaceae</taxon>
        <taxon>Chryseobacterium group</taxon>
        <taxon>Chryseobacterium</taxon>
    </lineage>
</organism>
<dbReference type="EMBL" id="BJYJ01000041">
    <property type="protein sequence ID" value="GEN78012.1"/>
    <property type="molecule type" value="Genomic_DNA"/>
</dbReference>
<dbReference type="RefSeq" id="WP_146944317.1">
    <property type="nucleotide sequence ID" value="NZ_BJYJ01000041.1"/>
</dbReference>
<comment type="caution">
    <text evidence="2">The sequence shown here is derived from an EMBL/GenBank/DDBJ whole genome shotgun (WGS) entry which is preliminary data.</text>
</comment>
<gene>
    <name evidence="2" type="ORF">CHA01nite_37520</name>
</gene>
<sequence length="193" mass="22814">MIFRILIKHIRQKVELSEHEATLLKTFFIQKKLGKKQYLLREGEICNHLTFVSRGILKSFMSDEKGQDRISLFAFEGWWISDFNSFINREKAILNIDAIEDSELLLISFENYERLTLTIPVMDRYFRILYQNSLVTKDRRLMVSNKSTAEEKYLSLVRTHPEIAKRIPHTLIASYLGLSPETVSRIRKKLLFQ</sequence>
<evidence type="ECO:0000259" key="1">
    <source>
        <dbReference type="Pfam" id="PF00027"/>
    </source>
</evidence>
<dbReference type="InterPro" id="IPR014710">
    <property type="entry name" value="RmlC-like_jellyroll"/>
</dbReference>
<dbReference type="SUPFAM" id="SSF51206">
    <property type="entry name" value="cAMP-binding domain-like"/>
    <property type="match status" value="1"/>
</dbReference>
<dbReference type="OrthoDB" id="1092431at2"/>
<dbReference type="InterPro" id="IPR018490">
    <property type="entry name" value="cNMP-bd_dom_sf"/>
</dbReference>
<dbReference type="InterPro" id="IPR000595">
    <property type="entry name" value="cNMP-bd_dom"/>
</dbReference>
<proteinExistence type="predicted"/>
<dbReference type="AlphaFoldDB" id="A0A511YS46"/>
<dbReference type="Pfam" id="PF00027">
    <property type="entry name" value="cNMP_binding"/>
    <property type="match status" value="1"/>
</dbReference>
<evidence type="ECO:0000313" key="2">
    <source>
        <dbReference type="EMBL" id="GEN78012.1"/>
    </source>
</evidence>
<dbReference type="Gene3D" id="2.60.120.10">
    <property type="entry name" value="Jelly Rolls"/>
    <property type="match status" value="1"/>
</dbReference>
<dbReference type="Proteomes" id="UP000321863">
    <property type="component" value="Unassembled WGS sequence"/>
</dbReference>
<keyword evidence="3" id="KW-1185">Reference proteome</keyword>
<reference evidence="2 3" key="1">
    <citation type="submission" date="2019-07" db="EMBL/GenBank/DDBJ databases">
        <title>Whole genome shotgun sequence of Chryseobacterium hagamense NBRC 105253.</title>
        <authorList>
            <person name="Hosoyama A."/>
            <person name="Uohara A."/>
            <person name="Ohji S."/>
            <person name="Ichikawa N."/>
        </authorList>
    </citation>
    <scope>NUCLEOTIDE SEQUENCE [LARGE SCALE GENOMIC DNA]</scope>
    <source>
        <strain evidence="2 3">NBRC 105253</strain>
    </source>
</reference>
<evidence type="ECO:0000313" key="3">
    <source>
        <dbReference type="Proteomes" id="UP000321863"/>
    </source>
</evidence>
<dbReference type="CDD" id="cd00038">
    <property type="entry name" value="CAP_ED"/>
    <property type="match status" value="1"/>
</dbReference>